<dbReference type="AlphaFoldDB" id="A0A498H1P3"/>
<keyword evidence="2" id="KW-1185">Reference proteome</keyword>
<dbReference type="InterPro" id="IPR021866">
    <property type="entry name" value="SpoIIAA-like"/>
</dbReference>
<sequence>MLDRMKESSGCVVGFRFDGKLSESDYRATLLPEIEKVLETCDHARILLKIERFHSWRPGGYWEELKTWPGIASVDRIAIVGGEQWREWMTHLPGLFVGFTNIDVRYFRESRQVDAWGWLGRDEPQAAPREAIPVQSR</sequence>
<dbReference type="EMBL" id="LHQS01000001">
    <property type="protein sequence ID" value="RXE56752.1"/>
    <property type="molecule type" value="Genomic_DNA"/>
</dbReference>
<dbReference type="Pfam" id="PF11964">
    <property type="entry name" value="SpoIIAA-like"/>
    <property type="match status" value="1"/>
</dbReference>
<evidence type="ECO:0000313" key="1">
    <source>
        <dbReference type="EMBL" id="RXE56752.1"/>
    </source>
</evidence>
<reference evidence="1 2" key="1">
    <citation type="journal article" date="2015" name="Int. J. Syst. Evol. Microbiol.">
        <title>Methanoculleus taiwanensis sp. nov., a methanogen isolated from deep marine sediment at the deformation front area near Taiwan.</title>
        <authorList>
            <person name="Weng C.Y."/>
            <person name="Chen S.C."/>
            <person name="Lai M.C."/>
            <person name="Wu S.Y."/>
            <person name="Lin S."/>
            <person name="Yang T.F."/>
            <person name="Chen P.C."/>
        </authorList>
    </citation>
    <scope>NUCLEOTIDE SEQUENCE [LARGE SCALE GENOMIC DNA]</scope>
    <source>
        <strain evidence="1 2">CYW4</strain>
    </source>
</reference>
<dbReference type="InterPro" id="IPR036513">
    <property type="entry name" value="STAS_dom_sf"/>
</dbReference>
<dbReference type="RefSeq" id="WP_128692476.1">
    <property type="nucleotide sequence ID" value="NZ_LHQS01000001.1"/>
</dbReference>
<dbReference type="Gene3D" id="3.40.50.10600">
    <property type="entry name" value="SpoIIaa-like domains"/>
    <property type="match status" value="1"/>
</dbReference>
<evidence type="ECO:0000313" key="2">
    <source>
        <dbReference type="Proteomes" id="UP000290932"/>
    </source>
</evidence>
<dbReference type="Proteomes" id="UP000290932">
    <property type="component" value="Unassembled WGS sequence"/>
</dbReference>
<accession>A0A498H1P3</accession>
<name>A0A498H1P3_9EURY</name>
<organism evidence="1 2">
    <name type="scientific">Methanoculleus taiwanensis</name>
    <dbReference type="NCBI Taxonomy" id="1550565"/>
    <lineage>
        <taxon>Archaea</taxon>
        <taxon>Methanobacteriati</taxon>
        <taxon>Methanobacteriota</taxon>
        <taxon>Stenosarchaea group</taxon>
        <taxon>Methanomicrobia</taxon>
        <taxon>Methanomicrobiales</taxon>
        <taxon>Methanomicrobiaceae</taxon>
        <taxon>Methanoculleus</taxon>
    </lineage>
</organism>
<gene>
    <name evidence="1" type="ORF">ABH15_00825</name>
</gene>
<dbReference type="InterPro" id="IPR038396">
    <property type="entry name" value="SpoIIAA-like_sf"/>
</dbReference>
<proteinExistence type="predicted"/>
<dbReference type="SUPFAM" id="SSF52091">
    <property type="entry name" value="SpoIIaa-like"/>
    <property type="match status" value="1"/>
</dbReference>
<comment type="caution">
    <text evidence="1">The sequence shown here is derived from an EMBL/GenBank/DDBJ whole genome shotgun (WGS) entry which is preliminary data.</text>
</comment>
<protein>
    <submittedName>
        <fullName evidence="1">Universal stress protein UspA</fullName>
    </submittedName>
</protein>
<dbReference type="OrthoDB" id="104548at2157"/>